<evidence type="ECO:0000256" key="3">
    <source>
        <dbReference type="ARBA" id="ARBA00008529"/>
    </source>
</evidence>
<feature type="region of interest" description="Disordered" evidence="14">
    <location>
        <begin position="1"/>
        <end position="23"/>
    </location>
</feature>
<dbReference type="InterPro" id="IPR014849">
    <property type="entry name" value="EKC/KEOPS_Gon7"/>
</dbReference>
<keyword evidence="6" id="KW-0158">Chromosome</keyword>
<name>A0A061B7H5_CYBFA</name>
<evidence type="ECO:0000256" key="14">
    <source>
        <dbReference type="SAM" id="MobiDB-lite"/>
    </source>
</evidence>
<dbReference type="GO" id="GO:0005634">
    <property type="term" value="C:nucleus"/>
    <property type="evidence" value="ECO:0007669"/>
    <property type="project" value="UniProtKB-SubCell"/>
</dbReference>
<reference evidence="15" key="1">
    <citation type="journal article" date="2014" name="Genome Announc.">
        <title>Genome sequence of the yeast Cyberlindnera fabianii (Hansenula fabianii).</title>
        <authorList>
            <person name="Freel K.C."/>
            <person name="Sarilar V."/>
            <person name="Neuveglise C."/>
            <person name="Devillers H."/>
            <person name="Friedrich A."/>
            <person name="Schacherer J."/>
        </authorList>
    </citation>
    <scope>NUCLEOTIDE SEQUENCE</scope>
    <source>
        <strain evidence="15">YJS4271</strain>
    </source>
</reference>
<keyword evidence="10" id="KW-0010">Activator</keyword>
<dbReference type="Pfam" id="PF08738">
    <property type="entry name" value="Gon7"/>
    <property type="match status" value="1"/>
</dbReference>
<sequence>MGSRVREFPAQGTTQSINQSSTSSFHSLLKLDYPVTIMSSPSATYTSPSSTQEFTTSSIPPAELTTRGSTTGPSDFVLSKGAVDKDAPSEHKDTYLGVLRAQVTNLQDQINVYLTERMRIQKEEEKESEMEKKLLDGGDDDSDEEETKK</sequence>
<evidence type="ECO:0000256" key="11">
    <source>
        <dbReference type="ARBA" id="ARBA00023163"/>
    </source>
</evidence>
<gene>
    <name evidence="15" type="ORF">CYFA0S_20e01046g</name>
</gene>
<keyword evidence="9" id="KW-0805">Transcription regulation</keyword>
<comment type="function">
    <text evidence="13">Component of the EKC/KEOPS complex that is required for the formation of a threonylcarbamoyl group on adenosine at position 37 (t(6)A37) in tRNAs that read codons beginning with adenine. The complex is probably involved in the transfer of the threonylcarbamoyl moiety of threonylcarbamoyl-AMP (TC-AMP) to the N6 group of A37. GON7 likely plays a supporting role to the catalytic subunit KAE1 in the complex. The EKC/KEOPS complex also promotes both telomere uncapping and telomere elongation. The complex is required for efficient recruitment of transcriptional coactivators.</text>
</comment>
<evidence type="ECO:0000313" key="15">
    <source>
        <dbReference type="EMBL" id="CDR45863.1"/>
    </source>
</evidence>
<keyword evidence="7" id="KW-0819">tRNA processing</keyword>
<dbReference type="AlphaFoldDB" id="A0A061B7H5"/>
<evidence type="ECO:0000256" key="2">
    <source>
        <dbReference type="ARBA" id="ARBA00004574"/>
    </source>
</evidence>
<keyword evidence="8" id="KW-0779">Telomere</keyword>
<keyword evidence="12" id="KW-0539">Nucleus</keyword>
<feature type="compositionally biased region" description="Basic and acidic residues" evidence="14">
    <location>
        <begin position="122"/>
        <end position="136"/>
    </location>
</feature>
<proteinExistence type="inferred from homology"/>
<evidence type="ECO:0000256" key="13">
    <source>
        <dbReference type="ARBA" id="ARBA00025393"/>
    </source>
</evidence>
<feature type="compositionally biased region" description="Low complexity" evidence="14">
    <location>
        <begin position="11"/>
        <end position="23"/>
    </location>
</feature>
<comment type="similarity">
    <text evidence="3">Belongs to the GON7 family.</text>
</comment>
<protein>
    <recommendedName>
        <fullName evidence="5">EKC/KEOPS complex subunit GON7</fullName>
    </recommendedName>
</protein>
<accession>A0A061B7H5</accession>
<feature type="compositionally biased region" description="Acidic residues" evidence="14">
    <location>
        <begin position="137"/>
        <end position="149"/>
    </location>
</feature>
<evidence type="ECO:0000256" key="9">
    <source>
        <dbReference type="ARBA" id="ARBA00023015"/>
    </source>
</evidence>
<evidence type="ECO:0000256" key="12">
    <source>
        <dbReference type="ARBA" id="ARBA00023242"/>
    </source>
</evidence>
<evidence type="ECO:0000256" key="5">
    <source>
        <dbReference type="ARBA" id="ARBA00019746"/>
    </source>
</evidence>
<evidence type="ECO:0000256" key="7">
    <source>
        <dbReference type="ARBA" id="ARBA00022694"/>
    </source>
</evidence>
<evidence type="ECO:0000256" key="6">
    <source>
        <dbReference type="ARBA" id="ARBA00022454"/>
    </source>
</evidence>
<dbReference type="GO" id="GO:0000781">
    <property type="term" value="C:chromosome, telomeric region"/>
    <property type="evidence" value="ECO:0007669"/>
    <property type="project" value="UniProtKB-SubCell"/>
</dbReference>
<evidence type="ECO:0000256" key="8">
    <source>
        <dbReference type="ARBA" id="ARBA00022895"/>
    </source>
</evidence>
<feature type="compositionally biased region" description="Low complexity" evidence="14">
    <location>
        <begin position="40"/>
        <end position="51"/>
    </location>
</feature>
<dbReference type="OrthoDB" id="2288868at2759"/>
<evidence type="ECO:0000256" key="10">
    <source>
        <dbReference type="ARBA" id="ARBA00023159"/>
    </source>
</evidence>
<evidence type="ECO:0000256" key="1">
    <source>
        <dbReference type="ARBA" id="ARBA00004123"/>
    </source>
</evidence>
<comment type="subcellular location">
    <subcellularLocation>
        <location evidence="2">Chromosome</location>
        <location evidence="2">Telomere</location>
    </subcellularLocation>
    <subcellularLocation>
        <location evidence="1">Nucleus</location>
    </subcellularLocation>
</comment>
<keyword evidence="11" id="KW-0804">Transcription</keyword>
<dbReference type="VEuPathDB" id="FungiDB:BON22_0875"/>
<feature type="region of interest" description="Disordered" evidence="14">
    <location>
        <begin position="122"/>
        <end position="149"/>
    </location>
</feature>
<organism evidence="15">
    <name type="scientific">Cyberlindnera fabianii</name>
    <name type="common">Yeast</name>
    <name type="synonym">Hansenula fabianii</name>
    <dbReference type="NCBI Taxonomy" id="36022"/>
    <lineage>
        <taxon>Eukaryota</taxon>
        <taxon>Fungi</taxon>
        <taxon>Dikarya</taxon>
        <taxon>Ascomycota</taxon>
        <taxon>Saccharomycotina</taxon>
        <taxon>Saccharomycetes</taxon>
        <taxon>Phaffomycetales</taxon>
        <taxon>Phaffomycetaceae</taxon>
        <taxon>Cyberlindnera</taxon>
    </lineage>
</organism>
<evidence type="ECO:0000256" key="4">
    <source>
        <dbReference type="ARBA" id="ARBA00011534"/>
    </source>
</evidence>
<feature type="region of interest" description="Disordered" evidence="14">
    <location>
        <begin position="40"/>
        <end position="90"/>
    </location>
</feature>
<dbReference type="EMBL" id="LK052905">
    <property type="protein sequence ID" value="CDR45863.1"/>
    <property type="molecule type" value="Genomic_DNA"/>
</dbReference>
<comment type="subunit">
    <text evidence="4">Component of the EKC/KEOPS complex composed of at least BUD32, CGI121, GON7, KAE1 and PCC1; the whole complex dimerizes.</text>
</comment>
<dbReference type="GO" id="GO:0008033">
    <property type="term" value="P:tRNA processing"/>
    <property type="evidence" value="ECO:0007669"/>
    <property type="project" value="UniProtKB-KW"/>
</dbReference>